<keyword evidence="4" id="KW-0808">Transferase</keyword>
<feature type="region of interest" description="Disordered" evidence="9">
    <location>
        <begin position="282"/>
        <end position="324"/>
    </location>
</feature>
<dbReference type="EC" id="2.3.2.27" evidence="3"/>
<evidence type="ECO:0000256" key="5">
    <source>
        <dbReference type="ARBA" id="ARBA00022763"/>
    </source>
</evidence>
<keyword evidence="7" id="KW-0539">Nucleus</keyword>
<keyword evidence="8" id="KW-0175">Coiled coil</keyword>
<gene>
    <name evidence="10" type="primary">Rnf169</name>
    <name evidence="10" type="ORF">CLIRUF_R11164</name>
</gene>
<evidence type="ECO:0000256" key="2">
    <source>
        <dbReference type="ARBA" id="ARBA00004123"/>
    </source>
</evidence>
<evidence type="ECO:0000256" key="4">
    <source>
        <dbReference type="ARBA" id="ARBA00022679"/>
    </source>
</evidence>
<dbReference type="Proteomes" id="UP000580879">
    <property type="component" value="Unassembled WGS sequence"/>
</dbReference>
<dbReference type="GO" id="GO:0016874">
    <property type="term" value="F:ligase activity"/>
    <property type="evidence" value="ECO:0007669"/>
    <property type="project" value="UniProtKB-KW"/>
</dbReference>
<dbReference type="GO" id="GO:0006302">
    <property type="term" value="P:double-strand break repair"/>
    <property type="evidence" value="ECO:0007669"/>
    <property type="project" value="TreeGrafter"/>
</dbReference>
<feature type="non-terminal residue" evidence="10">
    <location>
        <position position="541"/>
    </location>
</feature>
<dbReference type="GO" id="GO:0035861">
    <property type="term" value="C:site of double-strand break"/>
    <property type="evidence" value="ECO:0007669"/>
    <property type="project" value="TreeGrafter"/>
</dbReference>
<feature type="compositionally biased region" description="Polar residues" evidence="9">
    <location>
        <begin position="294"/>
        <end position="308"/>
    </location>
</feature>
<feature type="non-terminal residue" evidence="10">
    <location>
        <position position="1"/>
    </location>
</feature>
<feature type="compositionally biased region" description="Basic and acidic residues" evidence="9">
    <location>
        <begin position="309"/>
        <end position="324"/>
    </location>
</feature>
<sequence>PDFIFRAPIKLSKPGELREEYESQLRKLREEKLQEEKASEDLIHKFILDDMDAGKRKVEEQQKKDESVVLKGNQECFPERLSDSENEEPFQGKQTHRSAFVSKTSAYSFAFLSGNLTAKVERSRSCNDTIQERSKSRQRSAPANKTKVLPPLLGVLSSSQNHRCLSAPELSAERRLLLSAVSSLSALQRPERSISPESNDSISEELNHFKPIVCSPCTPPKRLPDGRVLSPLIIKSTPRNLNRSLQKPTTYEASPRILKKWEQIFQERQIKKTLSKATLTSLASEPGEDVVGSDVTNSGSCTKEQPQAQEDRLPPDTTGEPRPELDFFPSISETKLARGSEKNSGLQALTTDDGAAEPDVRSNVTSLNSRVPEVPDLKVNTFMDKSCLSLGPKMLSRRLMGVSTSLPDSSTLGVAAKPSGKKQLKYLNNSELINVQNSTCNSVENLLGEQPPLLRRGRKRRCKTKHLEHKGSVKRLRHAAGEAGLPPDVRDVQQKLQQEEEDRRLALHLQRLFDSENRTVERRKVRVDRYLLRSKSTLGAK</sequence>
<keyword evidence="10" id="KW-0436">Ligase</keyword>
<feature type="region of interest" description="Disordered" evidence="9">
    <location>
        <begin position="75"/>
        <end position="95"/>
    </location>
</feature>
<evidence type="ECO:0000256" key="7">
    <source>
        <dbReference type="ARBA" id="ARBA00023242"/>
    </source>
</evidence>
<proteinExistence type="predicted"/>
<evidence type="ECO:0000256" key="9">
    <source>
        <dbReference type="SAM" id="MobiDB-lite"/>
    </source>
</evidence>
<evidence type="ECO:0000256" key="1">
    <source>
        <dbReference type="ARBA" id="ARBA00000900"/>
    </source>
</evidence>
<dbReference type="PANTHER" id="PTHR23328">
    <property type="entry name" value="RING-TYPE DOMAIN-CONTAINING PROTEIN"/>
    <property type="match status" value="1"/>
</dbReference>
<dbReference type="CDD" id="cd21951">
    <property type="entry name" value="MIU_RNF169_C"/>
    <property type="match status" value="1"/>
</dbReference>
<evidence type="ECO:0000313" key="11">
    <source>
        <dbReference type="Proteomes" id="UP000580879"/>
    </source>
</evidence>
<accession>A0A7K6QGT8</accession>
<dbReference type="InterPro" id="IPR051657">
    <property type="entry name" value="RNF168/RNF169_E3_ubiq-ligase"/>
</dbReference>
<keyword evidence="11" id="KW-1185">Reference proteome</keyword>
<organism evidence="10 11">
    <name type="scientific">Climacteris rufus</name>
    <name type="common">rufous treecreeper</name>
    <dbReference type="NCBI Taxonomy" id="47695"/>
    <lineage>
        <taxon>Eukaryota</taxon>
        <taxon>Metazoa</taxon>
        <taxon>Chordata</taxon>
        <taxon>Craniata</taxon>
        <taxon>Vertebrata</taxon>
        <taxon>Euteleostomi</taxon>
        <taxon>Archelosauria</taxon>
        <taxon>Archosauria</taxon>
        <taxon>Dinosauria</taxon>
        <taxon>Saurischia</taxon>
        <taxon>Theropoda</taxon>
        <taxon>Coelurosauria</taxon>
        <taxon>Aves</taxon>
        <taxon>Neognathae</taxon>
        <taxon>Neoaves</taxon>
        <taxon>Telluraves</taxon>
        <taxon>Australaves</taxon>
        <taxon>Passeriformes</taxon>
        <taxon>Climacteridae</taxon>
        <taxon>Climacteris</taxon>
    </lineage>
</organism>
<comment type="catalytic activity">
    <reaction evidence="1">
        <text>S-ubiquitinyl-[E2 ubiquitin-conjugating enzyme]-L-cysteine + [acceptor protein]-L-lysine = [E2 ubiquitin-conjugating enzyme]-L-cysteine + N(6)-ubiquitinyl-[acceptor protein]-L-lysine.</text>
        <dbReference type="EC" id="2.3.2.27"/>
    </reaction>
</comment>
<dbReference type="PANTHER" id="PTHR23328:SF2">
    <property type="entry name" value="E3 UBIQUITIN-PROTEIN LIGASE RNF169"/>
    <property type="match status" value="1"/>
</dbReference>
<evidence type="ECO:0000256" key="6">
    <source>
        <dbReference type="ARBA" id="ARBA00022786"/>
    </source>
</evidence>
<dbReference type="GO" id="GO:0031491">
    <property type="term" value="F:nucleosome binding"/>
    <property type="evidence" value="ECO:0007669"/>
    <property type="project" value="TreeGrafter"/>
</dbReference>
<dbReference type="AlphaFoldDB" id="A0A7K6QGT8"/>
<dbReference type="EMBL" id="VZRZ01001874">
    <property type="protein sequence ID" value="NWW72185.1"/>
    <property type="molecule type" value="Genomic_DNA"/>
</dbReference>
<name>A0A7K6QGT8_9PASS</name>
<feature type="region of interest" description="Disordered" evidence="9">
    <location>
        <begin position="336"/>
        <end position="362"/>
    </location>
</feature>
<feature type="region of interest" description="Disordered" evidence="9">
    <location>
        <begin position="122"/>
        <end position="146"/>
    </location>
</feature>
<evidence type="ECO:0000256" key="8">
    <source>
        <dbReference type="SAM" id="Coils"/>
    </source>
</evidence>
<keyword evidence="6" id="KW-0833">Ubl conjugation pathway</keyword>
<feature type="compositionally biased region" description="Basic and acidic residues" evidence="9">
    <location>
        <begin position="122"/>
        <end position="135"/>
    </location>
</feature>
<evidence type="ECO:0000313" key="10">
    <source>
        <dbReference type="EMBL" id="NWW72185.1"/>
    </source>
</evidence>
<comment type="subcellular location">
    <subcellularLocation>
        <location evidence="2">Nucleus</location>
    </subcellularLocation>
</comment>
<keyword evidence="5" id="KW-0227">DNA damage</keyword>
<dbReference type="CDD" id="cd22264">
    <property type="entry name" value="UDM1_RNF169"/>
    <property type="match status" value="1"/>
</dbReference>
<dbReference type="GO" id="GO:0005634">
    <property type="term" value="C:nucleus"/>
    <property type="evidence" value="ECO:0007669"/>
    <property type="project" value="UniProtKB-SubCell"/>
</dbReference>
<dbReference type="OrthoDB" id="8959987at2759"/>
<evidence type="ECO:0000256" key="3">
    <source>
        <dbReference type="ARBA" id="ARBA00012483"/>
    </source>
</evidence>
<feature type="coiled-coil region" evidence="8">
    <location>
        <begin position="18"/>
        <end position="45"/>
    </location>
</feature>
<protein>
    <recommendedName>
        <fullName evidence="3">RING-type E3 ubiquitin transferase</fullName>
        <ecNumber evidence="3">2.3.2.27</ecNumber>
    </recommendedName>
</protein>
<comment type="caution">
    <text evidence="10">The sequence shown here is derived from an EMBL/GenBank/DDBJ whole genome shotgun (WGS) entry which is preliminary data.</text>
</comment>
<dbReference type="GO" id="GO:0061630">
    <property type="term" value="F:ubiquitin protein ligase activity"/>
    <property type="evidence" value="ECO:0007669"/>
    <property type="project" value="UniProtKB-EC"/>
</dbReference>
<reference evidence="10 11" key="1">
    <citation type="submission" date="2019-09" db="EMBL/GenBank/DDBJ databases">
        <title>Bird 10,000 Genomes (B10K) Project - Family phase.</title>
        <authorList>
            <person name="Zhang G."/>
        </authorList>
    </citation>
    <scope>NUCLEOTIDE SEQUENCE [LARGE SCALE GENOMIC DNA]</scope>
    <source>
        <strain evidence="10">B10K-DU-029-53</strain>
    </source>
</reference>